<dbReference type="AlphaFoldDB" id="A0A4Z2IV06"/>
<dbReference type="Proteomes" id="UP000314294">
    <property type="component" value="Unassembled WGS sequence"/>
</dbReference>
<keyword evidence="3" id="KW-1185">Reference proteome</keyword>
<evidence type="ECO:0000313" key="2">
    <source>
        <dbReference type="EMBL" id="TNN81354.1"/>
    </source>
</evidence>
<feature type="compositionally biased region" description="Basic residues" evidence="1">
    <location>
        <begin position="86"/>
        <end position="95"/>
    </location>
</feature>
<evidence type="ECO:0000256" key="1">
    <source>
        <dbReference type="SAM" id="MobiDB-lite"/>
    </source>
</evidence>
<feature type="region of interest" description="Disordered" evidence="1">
    <location>
        <begin position="54"/>
        <end position="95"/>
    </location>
</feature>
<sequence length="95" mass="10162">MQRAGIPQLESQLAGPSDGRQEISSRQQHRFAPPVHAGSKQVTLLLETQASLLGSLKGPGRPARTTISTDTAADSMPEALLVPAVPRRRSSRQPL</sequence>
<evidence type="ECO:0000313" key="3">
    <source>
        <dbReference type="Proteomes" id="UP000314294"/>
    </source>
</evidence>
<organism evidence="2 3">
    <name type="scientific">Liparis tanakae</name>
    <name type="common">Tanaka's snailfish</name>
    <dbReference type="NCBI Taxonomy" id="230148"/>
    <lineage>
        <taxon>Eukaryota</taxon>
        <taxon>Metazoa</taxon>
        <taxon>Chordata</taxon>
        <taxon>Craniata</taxon>
        <taxon>Vertebrata</taxon>
        <taxon>Euteleostomi</taxon>
        <taxon>Actinopterygii</taxon>
        <taxon>Neopterygii</taxon>
        <taxon>Teleostei</taxon>
        <taxon>Neoteleostei</taxon>
        <taxon>Acanthomorphata</taxon>
        <taxon>Eupercaria</taxon>
        <taxon>Perciformes</taxon>
        <taxon>Cottioidei</taxon>
        <taxon>Cottales</taxon>
        <taxon>Liparidae</taxon>
        <taxon>Liparis</taxon>
    </lineage>
</organism>
<gene>
    <name evidence="2" type="ORF">EYF80_008410</name>
</gene>
<protein>
    <submittedName>
        <fullName evidence="2">Uncharacterized protein</fullName>
    </submittedName>
</protein>
<feature type="region of interest" description="Disordered" evidence="1">
    <location>
        <begin position="1"/>
        <end position="37"/>
    </location>
</feature>
<name>A0A4Z2IV06_9TELE</name>
<accession>A0A4Z2IV06</accession>
<proteinExistence type="predicted"/>
<reference evidence="2 3" key="1">
    <citation type="submission" date="2019-03" db="EMBL/GenBank/DDBJ databases">
        <title>First draft genome of Liparis tanakae, snailfish: a comprehensive survey of snailfish specific genes.</title>
        <authorList>
            <person name="Kim W."/>
            <person name="Song I."/>
            <person name="Jeong J.-H."/>
            <person name="Kim D."/>
            <person name="Kim S."/>
            <person name="Ryu S."/>
            <person name="Song J.Y."/>
            <person name="Lee S.K."/>
        </authorList>
    </citation>
    <scope>NUCLEOTIDE SEQUENCE [LARGE SCALE GENOMIC DNA]</scope>
    <source>
        <tissue evidence="2">Muscle</tissue>
    </source>
</reference>
<comment type="caution">
    <text evidence="2">The sequence shown here is derived from an EMBL/GenBank/DDBJ whole genome shotgun (WGS) entry which is preliminary data.</text>
</comment>
<dbReference type="EMBL" id="SRLO01000047">
    <property type="protein sequence ID" value="TNN81354.1"/>
    <property type="molecule type" value="Genomic_DNA"/>
</dbReference>